<protein>
    <submittedName>
        <fullName evidence="8">Sterol desaturase family protein</fullName>
        <ecNumber evidence="8">1.-.-.-</ecNumber>
    </submittedName>
</protein>
<keyword evidence="2 6" id="KW-0812">Transmembrane</keyword>
<evidence type="ECO:0000259" key="7">
    <source>
        <dbReference type="Pfam" id="PF04116"/>
    </source>
</evidence>
<keyword evidence="4 8" id="KW-0560">Oxidoreductase</keyword>
<evidence type="ECO:0000256" key="6">
    <source>
        <dbReference type="SAM" id="Phobius"/>
    </source>
</evidence>
<evidence type="ECO:0000313" key="8">
    <source>
        <dbReference type="EMBL" id="MFD2933111.1"/>
    </source>
</evidence>
<accession>A0ABW6ACG9</accession>
<dbReference type="PANTHER" id="PTHR21624:SF3">
    <property type="entry name" value="FATTY ACID HYDROXYLASE DOMAIN-CONTAINING PROTEIN"/>
    <property type="match status" value="1"/>
</dbReference>
<dbReference type="GO" id="GO:0016491">
    <property type="term" value="F:oxidoreductase activity"/>
    <property type="evidence" value="ECO:0007669"/>
    <property type="project" value="UniProtKB-KW"/>
</dbReference>
<feature type="transmembrane region" description="Helical" evidence="6">
    <location>
        <begin position="17"/>
        <end position="37"/>
    </location>
</feature>
<organism evidence="8 9">
    <name type="scientific">Spirosoma flavum</name>
    <dbReference type="NCBI Taxonomy" id="2048557"/>
    <lineage>
        <taxon>Bacteria</taxon>
        <taxon>Pseudomonadati</taxon>
        <taxon>Bacteroidota</taxon>
        <taxon>Cytophagia</taxon>
        <taxon>Cytophagales</taxon>
        <taxon>Cytophagaceae</taxon>
        <taxon>Spirosoma</taxon>
    </lineage>
</organism>
<dbReference type="EC" id="1.-.-.-" evidence="8"/>
<evidence type="ECO:0000313" key="9">
    <source>
        <dbReference type="Proteomes" id="UP001597512"/>
    </source>
</evidence>
<gene>
    <name evidence="8" type="ORF">ACFS25_04915</name>
</gene>
<feature type="transmembrane region" description="Helical" evidence="6">
    <location>
        <begin position="93"/>
        <end position="114"/>
    </location>
</feature>
<feature type="transmembrane region" description="Helical" evidence="6">
    <location>
        <begin position="49"/>
        <end position="73"/>
    </location>
</feature>
<dbReference type="InterPro" id="IPR006694">
    <property type="entry name" value="Fatty_acid_hydroxylase"/>
</dbReference>
<sequence length="287" mass="33394">MERLVHYFEHIPSSHRSLILVGGITLFWLIESAVPLFRFKRDTIGYRKLHHAGINIFFTLTTILVNFILAFILLQTSDWTVRHHVGLLQWITLPLWAEVIVGLMILDLIGAWLAHWTEHKVKFMWRFHLIHHTDAYVDTTTANRHHPGESVIRFAFTTLAVLIVGSPMWLVFLYQALSVLLSQFNHANIELPRWADRLLSLVIVTPNMHHVHHHYVLPVTNTNYGNIFPFWDRLFGTYYEMAGNELHYGIDTHTEPSEHSHIGNLLKIPFSKYRPPVGEKLPAEKLP</sequence>
<evidence type="ECO:0000256" key="3">
    <source>
        <dbReference type="ARBA" id="ARBA00022989"/>
    </source>
</evidence>
<comment type="subcellular location">
    <subcellularLocation>
        <location evidence="1">Endomembrane system</location>
        <topology evidence="1">Multi-pass membrane protein</topology>
    </subcellularLocation>
</comment>
<proteinExistence type="predicted"/>
<feature type="domain" description="Fatty acid hydroxylase" evidence="7">
    <location>
        <begin position="101"/>
        <end position="237"/>
    </location>
</feature>
<evidence type="ECO:0000256" key="5">
    <source>
        <dbReference type="ARBA" id="ARBA00023136"/>
    </source>
</evidence>
<dbReference type="Pfam" id="PF04116">
    <property type="entry name" value="FA_hydroxylase"/>
    <property type="match status" value="1"/>
</dbReference>
<feature type="transmembrane region" description="Helical" evidence="6">
    <location>
        <begin position="154"/>
        <end position="177"/>
    </location>
</feature>
<reference evidence="9" key="1">
    <citation type="journal article" date="2019" name="Int. J. Syst. Evol. Microbiol.">
        <title>The Global Catalogue of Microorganisms (GCM) 10K type strain sequencing project: providing services to taxonomists for standard genome sequencing and annotation.</title>
        <authorList>
            <consortium name="The Broad Institute Genomics Platform"/>
            <consortium name="The Broad Institute Genome Sequencing Center for Infectious Disease"/>
            <person name="Wu L."/>
            <person name="Ma J."/>
        </authorList>
    </citation>
    <scope>NUCLEOTIDE SEQUENCE [LARGE SCALE GENOMIC DNA]</scope>
    <source>
        <strain evidence="9">KCTC 52490</strain>
    </source>
</reference>
<dbReference type="InterPro" id="IPR051689">
    <property type="entry name" value="Sterol_desaturase/TMEM195"/>
</dbReference>
<dbReference type="Proteomes" id="UP001597512">
    <property type="component" value="Unassembled WGS sequence"/>
</dbReference>
<keyword evidence="5 6" id="KW-0472">Membrane</keyword>
<comment type="caution">
    <text evidence="8">The sequence shown here is derived from an EMBL/GenBank/DDBJ whole genome shotgun (WGS) entry which is preliminary data.</text>
</comment>
<dbReference type="PANTHER" id="PTHR21624">
    <property type="entry name" value="STEROL DESATURASE-RELATED PROTEIN"/>
    <property type="match status" value="1"/>
</dbReference>
<evidence type="ECO:0000256" key="4">
    <source>
        <dbReference type="ARBA" id="ARBA00023002"/>
    </source>
</evidence>
<name>A0ABW6ACG9_9BACT</name>
<keyword evidence="3 6" id="KW-1133">Transmembrane helix</keyword>
<dbReference type="EMBL" id="JBHUOM010000001">
    <property type="protein sequence ID" value="MFD2933111.1"/>
    <property type="molecule type" value="Genomic_DNA"/>
</dbReference>
<evidence type="ECO:0000256" key="1">
    <source>
        <dbReference type="ARBA" id="ARBA00004127"/>
    </source>
</evidence>
<dbReference type="RefSeq" id="WP_381497292.1">
    <property type="nucleotide sequence ID" value="NZ_JBHUOM010000001.1"/>
</dbReference>
<evidence type="ECO:0000256" key="2">
    <source>
        <dbReference type="ARBA" id="ARBA00022692"/>
    </source>
</evidence>
<keyword evidence="9" id="KW-1185">Reference proteome</keyword>